<feature type="coiled-coil region" evidence="1">
    <location>
        <begin position="103"/>
        <end position="186"/>
    </location>
</feature>
<keyword evidence="3" id="KW-1185">Reference proteome</keyword>
<protein>
    <submittedName>
        <fullName evidence="2">Uncharacterized protein</fullName>
    </submittedName>
</protein>
<reference evidence="2" key="1">
    <citation type="submission" date="2021-10" db="EMBL/GenBank/DDBJ databases">
        <title>Tamlana sargassums sp. nov., and Tamlana laminarinivorans sp. nov., two new bacteria isolated from the brown alga.</title>
        <authorList>
            <person name="Li J."/>
        </authorList>
    </citation>
    <scope>NUCLEOTIDE SEQUENCE</scope>
    <source>
        <strain evidence="2">62-3</strain>
    </source>
</reference>
<feature type="coiled-coil region" evidence="1">
    <location>
        <begin position="213"/>
        <end position="341"/>
    </location>
</feature>
<sequence length="555" mass="64136">MSAQKNGIVTEFVDNGSIYKNANNTTALIQFEEFDKCNVISFVGKYTYKVKFKGVEGYVRDRFLLVNEAMMDLYFDYEEAQKLKAIKSRGKSAKDLEIIAQLKEDSTNKVEEERKQIEALKTEQLRLANIQNKKAEDSVAKVKAEAARLEKIRLQNLKYQHQQDSIAKVKAEIANAEKLKLEQLKQKRIQDSLAKVKAEAVRLEKIRLQNLKYQRQQDSIAKVKAEIANAEKLKLEQLKQKRIQDSLAKVKAEAARLEKIRLQNLKYQRQQDSIAKVKAEIARTEKLKLEQLKQKRIQDSIAKVKAEAARLEKIRLQNLKYQRQQDSIAKVKAEIARTEKLKLEQIKQKRIQDSIAKVKAEAQDDAIDRAKQIEKRKQLIAAAAEKQRLETIEKQRITDSIAKAQSSKAASQDQVYHNTCHYFINEYDSFNHQQLIITEKYFISEQLNIELLREGSTTKIHFNFAEDLGCVDYVPSRRSTVRVILENDQSLTFYHSGSLDCNFFSLKANLSESYISLLKQSPIKSINLKASKGEVLLTDINYKTFFIEKLKCIEY</sequence>
<dbReference type="RefSeq" id="WP_226694237.1">
    <property type="nucleotide sequence ID" value="NZ_JAJAPX010000001.1"/>
</dbReference>
<evidence type="ECO:0000313" key="2">
    <source>
        <dbReference type="EMBL" id="MCB4806739.1"/>
    </source>
</evidence>
<gene>
    <name evidence="2" type="ORF">LG651_00640</name>
</gene>
<name>A0A9X1I5F2_9FLAO</name>
<evidence type="ECO:0000256" key="1">
    <source>
        <dbReference type="SAM" id="Coils"/>
    </source>
</evidence>
<keyword evidence="1" id="KW-0175">Coiled coil</keyword>
<dbReference type="Proteomes" id="UP001139286">
    <property type="component" value="Unassembled WGS sequence"/>
</dbReference>
<comment type="caution">
    <text evidence="2">The sequence shown here is derived from an EMBL/GenBank/DDBJ whole genome shotgun (WGS) entry which is preliminary data.</text>
</comment>
<accession>A0A9X1I5F2</accession>
<dbReference type="EMBL" id="JAJAPX010000001">
    <property type="protein sequence ID" value="MCB4806739.1"/>
    <property type="molecule type" value="Genomic_DNA"/>
</dbReference>
<dbReference type="AlphaFoldDB" id="A0A9X1I5F2"/>
<evidence type="ECO:0000313" key="3">
    <source>
        <dbReference type="Proteomes" id="UP001139286"/>
    </source>
</evidence>
<proteinExistence type="predicted"/>
<organism evidence="2 3">
    <name type="scientific">Neotamlana sargassicola</name>
    <dbReference type="NCBI Taxonomy" id="2883125"/>
    <lineage>
        <taxon>Bacteria</taxon>
        <taxon>Pseudomonadati</taxon>
        <taxon>Bacteroidota</taxon>
        <taxon>Flavobacteriia</taxon>
        <taxon>Flavobacteriales</taxon>
        <taxon>Flavobacteriaceae</taxon>
        <taxon>Neotamlana</taxon>
    </lineage>
</organism>